<dbReference type="Proteomes" id="UP000306102">
    <property type="component" value="Unassembled WGS sequence"/>
</dbReference>
<sequence length="753" mass="84551">MSPYKHSLLCLFVVFFVSKAQDEPPRTLKYLFRSVYSFGDSFVDPGNNNYLPNVAKSNFPPYGRDFVNKQPTGRFSNGKLFPDFVAIYLGSEYQRPYMDPMLNLTEQPTAVSFASATSGYDPSTTNKSNATSMLDQLEEFKVYKGKLQRKLGKRIANREIRRALFYVNAGSDDFALSYFGDGNPTTTSSGSIPQKITPEEYEQSLLKRVKQFVQGLWYQGARKIAVNGLPPLGCIPIGITRLPPTPGNSQDARNCVEYVNAISKDFNLLLQDELKALQNKFPKFGTKIAYIDFEQPLLDIIQNPDEYDFSEVNKGCCGTGLYEIGVQCNETTPVCADASEYVFWDAAHPSEDAYYAIFQSNLATIDQIIKHFVINFFILLWLSTSFSPQQLIIYFSSNLSCHEQIVELPKEAFGTDEITTQKTVGTKSQKIHSYVSQSEVALRCRVMPHPFMKNPCIKDASEIEIDPFSNRRSKCAVLLVMFNKAALSFYSFPSVNVITALSGKAEEFLAKTKKKLDRYYGSFNSLKRLISVEIIILGASVETSKRLISVEIIVLGALVAGSRDMSFDSYSYAIVFISNIYTAIYLVSLAHIGKSSGLNSFGLMWCNGKMVGKWGREKANDRPAEKLSEKALLRQKLKELKKDLMSNEDDNNEKDVAMKQFQDQEMAIDNMNVNEEVREEKAKSDSSGGDFGEKLAAIEFGSLPPSKECNMIMAIPYKDLIQKGMLKYAEKDKGVMAVDDDPFRNIVEINDSN</sequence>
<dbReference type="PANTHER" id="PTHR45642">
    <property type="entry name" value="GDSL ESTERASE/LIPASE EXL3"/>
    <property type="match status" value="1"/>
</dbReference>
<dbReference type="InterPro" id="IPR001087">
    <property type="entry name" value="GDSL"/>
</dbReference>
<dbReference type="Gene3D" id="3.40.50.1110">
    <property type="entry name" value="SGNH hydrolase"/>
    <property type="match status" value="1"/>
</dbReference>
<gene>
    <name evidence="3" type="ORF">TEA_017763</name>
</gene>
<evidence type="ECO:0000313" key="4">
    <source>
        <dbReference type="Proteomes" id="UP000306102"/>
    </source>
</evidence>
<feature type="chain" id="PRO_5020828860" evidence="2">
    <location>
        <begin position="23"/>
        <end position="753"/>
    </location>
</feature>
<evidence type="ECO:0000256" key="2">
    <source>
        <dbReference type="SAM" id="SignalP"/>
    </source>
</evidence>
<dbReference type="InterPro" id="IPR035669">
    <property type="entry name" value="SGNH_plant_lipase-like"/>
</dbReference>
<keyword evidence="2" id="KW-0732">Signal</keyword>
<reference evidence="3 4" key="1">
    <citation type="journal article" date="2018" name="Proc. Natl. Acad. Sci. U.S.A.">
        <title>Draft genome sequence of Camellia sinensis var. sinensis provides insights into the evolution of the tea genome and tea quality.</title>
        <authorList>
            <person name="Wei C."/>
            <person name="Yang H."/>
            <person name="Wang S."/>
            <person name="Zhao J."/>
            <person name="Liu C."/>
            <person name="Gao L."/>
            <person name="Xia E."/>
            <person name="Lu Y."/>
            <person name="Tai Y."/>
            <person name="She G."/>
            <person name="Sun J."/>
            <person name="Cao H."/>
            <person name="Tong W."/>
            <person name="Gao Q."/>
            <person name="Li Y."/>
            <person name="Deng W."/>
            <person name="Jiang X."/>
            <person name="Wang W."/>
            <person name="Chen Q."/>
            <person name="Zhang S."/>
            <person name="Li H."/>
            <person name="Wu J."/>
            <person name="Wang P."/>
            <person name="Li P."/>
            <person name="Shi C."/>
            <person name="Zheng F."/>
            <person name="Jian J."/>
            <person name="Huang B."/>
            <person name="Shan D."/>
            <person name="Shi M."/>
            <person name="Fang C."/>
            <person name="Yue Y."/>
            <person name="Li F."/>
            <person name="Li D."/>
            <person name="Wei S."/>
            <person name="Han B."/>
            <person name="Jiang C."/>
            <person name="Yin Y."/>
            <person name="Xia T."/>
            <person name="Zhang Z."/>
            <person name="Bennetzen J.L."/>
            <person name="Zhao S."/>
            <person name="Wan X."/>
        </authorList>
    </citation>
    <scope>NUCLEOTIDE SEQUENCE [LARGE SCALE GENOMIC DNA]</scope>
    <source>
        <strain evidence="4">cv. Shuchazao</strain>
        <tissue evidence="3">Leaf</tissue>
    </source>
</reference>
<dbReference type="Pfam" id="PF00657">
    <property type="entry name" value="Lipase_GDSL"/>
    <property type="match status" value="1"/>
</dbReference>
<organism evidence="3 4">
    <name type="scientific">Camellia sinensis var. sinensis</name>
    <name type="common">China tea</name>
    <dbReference type="NCBI Taxonomy" id="542762"/>
    <lineage>
        <taxon>Eukaryota</taxon>
        <taxon>Viridiplantae</taxon>
        <taxon>Streptophyta</taxon>
        <taxon>Embryophyta</taxon>
        <taxon>Tracheophyta</taxon>
        <taxon>Spermatophyta</taxon>
        <taxon>Magnoliopsida</taxon>
        <taxon>eudicotyledons</taxon>
        <taxon>Gunneridae</taxon>
        <taxon>Pentapetalae</taxon>
        <taxon>asterids</taxon>
        <taxon>Ericales</taxon>
        <taxon>Theaceae</taxon>
        <taxon>Camellia</taxon>
    </lineage>
</organism>
<dbReference type="CDD" id="cd01837">
    <property type="entry name" value="SGNH_plant_lipase_like"/>
    <property type="match status" value="1"/>
</dbReference>
<accession>A0A4V3WLG6</accession>
<dbReference type="STRING" id="542762.A0A4V3WLG6"/>
<dbReference type="GO" id="GO:0016788">
    <property type="term" value="F:hydrolase activity, acting on ester bonds"/>
    <property type="evidence" value="ECO:0007669"/>
    <property type="project" value="InterPro"/>
</dbReference>
<keyword evidence="4" id="KW-1185">Reference proteome</keyword>
<comment type="caution">
    <text evidence="3">The sequence shown here is derived from an EMBL/GenBank/DDBJ whole genome shotgun (WGS) entry which is preliminary data.</text>
</comment>
<proteinExistence type="inferred from homology"/>
<comment type="similarity">
    <text evidence="1">Belongs to the 'GDSL' lipolytic enzyme family.</text>
</comment>
<dbReference type="PANTHER" id="PTHR45642:SF3">
    <property type="entry name" value="OS09G0540400 PROTEIN"/>
    <property type="match status" value="1"/>
</dbReference>
<dbReference type="InterPro" id="IPR050592">
    <property type="entry name" value="GDSL_lipolytic_enzyme"/>
</dbReference>
<protein>
    <submittedName>
        <fullName evidence="3">Uncharacterized protein</fullName>
    </submittedName>
</protein>
<name>A0A4V3WLG6_CAMSN</name>
<dbReference type="InterPro" id="IPR036514">
    <property type="entry name" value="SGNH_hydro_sf"/>
</dbReference>
<evidence type="ECO:0000313" key="3">
    <source>
        <dbReference type="EMBL" id="THG04697.1"/>
    </source>
</evidence>
<dbReference type="AlphaFoldDB" id="A0A4V3WLG6"/>
<dbReference type="EMBL" id="SDRB02010721">
    <property type="protein sequence ID" value="THG04697.1"/>
    <property type="molecule type" value="Genomic_DNA"/>
</dbReference>
<evidence type="ECO:0000256" key="1">
    <source>
        <dbReference type="ARBA" id="ARBA00008668"/>
    </source>
</evidence>
<feature type="signal peptide" evidence="2">
    <location>
        <begin position="1"/>
        <end position="22"/>
    </location>
</feature>